<dbReference type="Gene3D" id="3.40.50.150">
    <property type="entry name" value="Vaccinia Virus protein VP39"/>
    <property type="match status" value="1"/>
</dbReference>
<name>A0ABN3TME0_9ACTN</name>
<keyword evidence="2" id="KW-0489">Methyltransferase</keyword>
<proteinExistence type="predicted"/>
<gene>
    <name evidence="2" type="ORF">GCM10010315_12390</name>
</gene>
<reference evidence="2 3" key="1">
    <citation type="journal article" date="2019" name="Int. J. Syst. Evol. Microbiol.">
        <title>The Global Catalogue of Microorganisms (GCM) 10K type strain sequencing project: providing services to taxonomists for standard genome sequencing and annotation.</title>
        <authorList>
            <consortium name="The Broad Institute Genomics Platform"/>
            <consortium name="The Broad Institute Genome Sequencing Center for Infectious Disease"/>
            <person name="Wu L."/>
            <person name="Ma J."/>
        </authorList>
    </citation>
    <scope>NUCLEOTIDE SEQUENCE [LARGE SCALE GENOMIC DNA]</scope>
    <source>
        <strain evidence="2 3">JCM 4542</strain>
    </source>
</reference>
<dbReference type="GO" id="GO:0008168">
    <property type="term" value="F:methyltransferase activity"/>
    <property type="evidence" value="ECO:0007669"/>
    <property type="project" value="UniProtKB-KW"/>
</dbReference>
<dbReference type="GO" id="GO:0032259">
    <property type="term" value="P:methylation"/>
    <property type="evidence" value="ECO:0007669"/>
    <property type="project" value="UniProtKB-KW"/>
</dbReference>
<dbReference type="SUPFAM" id="SSF53335">
    <property type="entry name" value="S-adenosyl-L-methionine-dependent methyltransferases"/>
    <property type="match status" value="1"/>
</dbReference>
<protein>
    <submittedName>
        <fullName evidence="2">Methyltransferase domain-containing protein</fullName>
    </submittedName>
</protein>
<dbReference type="RefSeq" id="WP_344433741.1">
    <property type="nucleotide sequence ID" value="NZ_BAAASL010000004.1"/>
</dbReference>
<dbReference type="InterPro" id="IPR029063">
    <property type="entry name" value="SAM-dependent_MTases_sf"/>
</dbReference>
<accession>A0ABN3TME0</accession>
<evidence type="ECO:0000313" key="2">
    <source>
        <dbReference type="EMBL" id="GAA2711166.1"/>
    </source>
</evidence>
<evidence type="ECO:0000259" key="1">
    <source>
        <dbReference type="Pfam" id="PF21302"/>
    </source>
</evidence>
<dbReference type="EMBL" id="BAAASL010000004">
    <property type="protein sequence ID" value="GAA2711166.1"/>
    <property type="molecule type" value="Genomic_DNA"/>
</dbReference>
<dbReference type="InterPro" id="IPR016718">
    <property type="entry name" value="rRNA_m1G-MeTrfase_A_prd"/>
</dbReference>
<feature type="domain" description="23S rRNA (guanine(745)-N(1))-methyltransferase N-terminal" evidence="1">
    <location>
        <begin position="10"/>
        <end position="50"/>
    </location>
</feature>
<sequence>MLNTVAQYLRCPHCRGETSLRERSLVCPAGHSFDVAKQGYVNLLPHASAHSADSQEMVAARAAFLDAGHYAPLSAALAALARRTAPEPLPGCVVDVGGGTGHHQARVMEEFPGADGVLLDVSKFAARRAARAHPRIGAVVADAWRELPLRDGAAGVVLNTFAPRNGPELRRILDPRGVLLVVTPEPGHLQELTGALGLMRVDERKEERLADRLSPYFSVAVSERLTSPMTLDHAALALLVGMGPNARHLAGEELARRVAALPPTCEVTLSVTLTAYRPLA</sequence>
<organism evidence="2 3">
    <name type="scientific">Streptomyces luteosporeus</name>
    <dbReference type="NCBI Taxonomy" id="173856"/>
    <lineage>
        <taxon>Bacteria</taxon>
        <taxon>Bacillati</taxon>
        <taxon>Actinomycetota</taxon>
        <taxon>Actinomycetes</taxon>
        <taxon>Kitasatosporales</taxon>
        <taxon>Streptomycetaceae</taxon>
        <taxon>Streptomyces</taxon>
    </lineage>
</organism>
<keyword evidence="2" id="KW-0808">Transferase</keyword>
<dbReference type="PIRSF" id="PIRSF018249">
    <property type="entry name" value="MyrA_prd"/>
    <property type="match status" value="1"/>
</dbReference>
<dbReference type="Proteomes" id="UP001500886">
    <property type="component" value="Unassembled WGS sequence"/>
</dbReference>
<dbReference type="InterPro" id="IPR048647">
    <property type="entry name" value="RlmA_N"/>
</dbReference>
<dbReference type="CDD" id="cd02440">
    <property type="entry name" value="AdoMet_MTases"/>
    <property type="match status" value="1"/>
</dbReference>
<evidence type="ECO:0000313" key="3">
    <source>
        <dbReference type="Proteomes" id="UP001500886"/>
    </source>
</evidence>
<dbReference type="Pfam" id="PF21302">
    <property type="entry name" value="Zn_ribbon_RlmA"/>
    <property type="match status" value="1"/>
</dbReference>
<keyword evidence="3" id="KW-1185">Reference proteome</keyword>
<comment type="caution">
    <text evidence="2">The sequence shown here is derived from an EMBL/GenBank/DDBJ whole genome shotgun (WGS) entry which is preliminary data.</text>
</comment>